<proteinExistence type="predicted"/>
<organism evidence="2 3">
    <name type="scientific">Medicago truncatula</name>
    <name type="common">Barrel medic</name>
    <name type="synonym">Medicago tribuloides</name>
    <dbReference type="NCBI Taxonomy" id="3880"/>
    <lineage>
        <taxon>Eukaryota</taxon>
        <taxon>Viridiplantae</taxon>
        <taxon>Streptophyta</taxon>
        <taxon>Embryophyta</taxon>
        <taxon>Tracheophyta</taxon>
        <taxon>Spermatophyta</taxon>
        <taxon>Magnoliopsida</taxon>
        <taxon>eudicotyledons</taxon>
        <taxon>Gunneridae</taxon>
        <taxon>Pentapetalae</taxon>
        <taxon>rosids</taxon>
        <taxon>fabids</taxon>
        <taxon>Fabales</taxon>
        <taxon>Fabaceae</taxon>
        <taxon>Papilionoideae</taxon>
        <taxon>50 kb inversion clade</taxon>
        <taxon>NPAAA clade</taxon>
        <taxon>Hologalegina</taxon>
        <taxon>IRL clade</taxon>
        <taxon>Trifolieae</taxon>
        <taxon>Medicago</taxon>
    </lineage>
</organism>
<protein>
    <submittedName>
        <fullName evidence="2">Uncharacterized protein</fullName>
    </submittedName>
</protein>
<gene>
    <name evidence="2" type="ORF">MtrunA17_Chr5g0424671</name>
</gene>
<feature type="compositionally biased region" description="Low complexity" evidence="1">
    <location>
        <begin position="71"/>
        <end position="80"/>
    </location>
</feature>
<evidence type="ECO:0000256" key="1">
    <source>
        <dbReference type="SAM" id="MobiDB-lite"/>
    </source>
</evidence>
<dbReference type="EMBL" id="PSQE01000005">
    <property type="protein sequence ID" value="RHN56007.1"/>
    <property type="molecule type" value="Genomic_DNA"/>
</dbReference>
<feature type="region of interest" description="Disordered" evidence="1">
    <location>
        <begin position="71"/>
        <end position="116"/>
    </location>
</feature>
<comment type="caution">
    <text evidence="2">The sequence shown here is derived from an EMBL/GenBank/DDBJ whole genome shotgun (WGS) entry which is preliminary data.</text>
</comment>
<accession>A0A396HZ65</accession>
<dbReference type="Proteomes" id="UP000265566">
    <property type="component" value="Chromosome 5"/>
</dbReference>
<evidence type="ECO:0000313" key="3">
    <source>
        <dbReference type="Proteomes" id="UP000265566"/>
    </source>
</evidence>
<evidence type="ECO:0000313" key="2">
    <source>
        <dbReference type="EMBL" id="RHN56007.1"/>
    </source>
</evidence>
<dbReference type="AlphaFoldDB" id="A0A396HZ65"/>
<name>A0A396HZ65_MEDTR</name>
<sequence>MNEVGNLYRCALIREHILIHLSFSLSYETIKTLTKRNIERTQFQSQSTFFPYRVFSFSIYVLLTMISSSSSPRTPISPSSHLVPNLSTSPSPIRYQPTMMDSSPSSSSPMDSSSRTPISSYPFVITAETPSPPPAPKKRRHTEHTIEAVRRLDIEIIIETYKKKLQELLTKVNTKEALEEERKKKMRILMSLR</sequence>
<feature type="compositionally biased region" description="Low complexity" evidence="1">
    <location>
        <begin position="97"/>
        <end position="116"/>
    </location>
</feature>
<dbReference type="Gramene" id="rna31319">
    <property type="protein sequence ID" value="RHN56007.1"/>
    <property type="gene ID" value="gene31319"/>
</dbReference>
<reference evidence="3" key="1">
    <citation type="journal article" date="2018" name="Nat. Plants">
        <title>Whole-genome landscape of Medicago truncatula symbiotic genes.</title>
        <authorList>
            <person name="Pecrix Y."/>
            <person name="Staton S.E."/>
            <person name="Sallet E."/>
            <person name="Lelandais-Briere C."/>
            <person name="Moreau S."/>
            <person name="Carrere S."/>
            <person name="Blein T."/>
            <person name="Jardinaud M.F."/>
            <person name="Latrasse D."/>
            <person name="Zouine M."/>
            <person name="Zahm M."/>
            <person name="Kreplak J."/>
            <person name="Mayjonade B."/>
            <person name="Satge C."/>
            <person name="Perez M."/>
            <person name="Cauet S."/>
            <person name="Marande W."/>
            <person name="Chantry-Darmon C."/>
            <person name="Lopez-Roques C."/>
            <person name="Bouchez O."/>
            <person name="Berard A."/>
            <person name="Debelle F."/>
            <person name="Munos S."/>
            <person name="Bendahmane A."/>
            <person name="Berges H."/>
            <person name="Niebel A."/>
            <person name="Buitink J."/>
            <person name="Frugier F."/>
            <person name="Benhamed M."/>
            <person name="Crespi M."/>
            <person name="Gouzy J."/>
            <person name="Gamas P."/>
        </authorList>
    </citation>
    <scope>NUCLEOTIDE SEQUENCE [LARGE SCALE GENOMIC DNA]</scope>
    <source>
        <strain evidence="3">cv. Jemalong A17</strain>
    </source>
</reference>